<keyword evidence="2" id="KW-0732">Signal</keyword>
<name>A0AAE3NMJ6_RALSL</name>
<sequence length="356" mass="38108">MELRKTQSCIALAITAASLCLAGCGEKALDYRNAQINNGKVYAGDSNTPFSGTLTNVSAGQILSAQNGFAKLVNVVNYDLPSATVGAMGLSSICDAHIKDGGLDGKATCKTPQSDVVRMQMVFKAGALDGDFVVFDTAGREPFVTVTFRGGLPEGEQKVYSPKTHKLVYVNHWDGGVATGEEEGYYEETGNRYVHATRVNGQYDGELLVYAPDGKQLIHRVTYVAGKKQGADDQYDAATGKQIGHADWESNQMNGVVKTWDTNGKLLKEVTYDRGIRLATADESAAQATADAQAKAALQANTDKQRRAQAVTACFSQRINAYDAQHGGSAASNRTVEQTRAMEQQCEQSVGPVSTQ</sequence>
<reference evidence="3" key="1">
    <citation type="submission" date="2021-09" db="EMBL/GenBank/DDBJ databases">
        <title>Genomic analysis of Ralstonia spp.</title>
        <authorList>
            <person name="Aburjaile F."/>
            <person name="Ariute J.C."/>
            <person name="Pais A.K.L."/>
            <person name="Albuquerque G.M.R."/>
            <person name="Silva A.M.F."/>
            <person name="Brenig B."/>
            <person name="Azevedo V."/>
            <person name="Matiuzzi M."/>
            <person name="Ramos R."/>
            <person name="Goes-Neto A."/>
            <person name="Soares S."/>
            <person name="Iseppon A.M.B."/>
            <person name="Souza E."/>
            <person name="Gama M."/>
        </authorList>
    </citation>
    <scope>NUCLEOTIDE SEQUENCE</scope>
    <source>
        <strain evidence="3">B4</strain>
    </source>
</reference>
<feature type="region of interest" description="Disordered" evidence="1">
    <location>
        <begin position="324"/>
        <end position="356"/>
    </location>
</feature>
<proteinExistence type="predicted"/>
<dbReference type="EMBL" id="JAIVEX010000013">
    <property type="protein sequence ID" value="MDB0524298.1"/>
    <property type="molecule type" value="Genomic_DNA"/>
</dbReference>
<dbReference type="Gene3D" id="3.90.930.1">
    <property type="match status" value="1"/>
</dbReference>
<comment type="caution">
    <text evidence="3">The sequence shown here is derived from an EMBL/GenBank/DDBJ whole genome shotgun (WGS) entry which is preliminary data.</text>
</comment>
<feature type="compositionally biased region" description="Polar residues" evidence="1">
    <location>
        <begin position="330"/>
        <end position="356"/>
    </location>
</feature>
<accession>A0AAE3NMJ6</accession>
<evidence type="ECO:0000313" key="4">
    <source>
        <dbReference type="Proteomes" id="UP001143674"/>
    </source>
</evidence>
<feature type="chain" id="PRO_5042180963" evidence="2">
    <location>
        <begin position="23"/>
        <end position="356"/>
    </location>
</feature>
<dbReference type="Proteomes" id="UP001143674">
    <property type="component" value="Unassembled WGS sequence"/>
</dbReference>
<evidence type="ECO:0000256" key="1">
    <source>
        <dbReference type="SAM" id="MobiDB-lite"/>
    </source>
</evidence>
<protein>
    <submittedName>
        <fullName evidence="3">Toxin-antitoxin system YwqK family antitoxin</fullName>
    </submittedName>
</protein>
<evidence type="ECO:0000256" key="2">
    <source>
        <dbReference type="SAM" id="SignalP"/>
    </source>
</evidence>
<gene>
    <name evidence="3" type="ORF">LBW55_22075</name>
</gene>
<evidence type="ECO:0000313" key="3">
    <source>
        <dbReference type="EMBL" id="MDB0524298.1"/>
    </source>
</evidence>
<organism evidence="3 4">
    <name type="scientific">Ralstonia solanacearum</name>
    <name type="common">Pseudomonas solanacearum</name>
    <dbReference type="NCBI Taxonomy" id="305"/>
    <lineage>
        <taxon>Bacteria</taxon>
        <taxon>Pseudomonadati</taxon>
        <taxon>Pseudomonadota</taxon>
        <taxon>Betaproteobacteria</taxon>
        <taxon>Burkholderiales</taxon>
        <taxon>Burkholderiaceae</taxon>
        <taxon>Ralstonia</taxon>
        <taxon>Ralstonia solanacearum species complex</taxon>
    </lineage>
</organism>
<dbReference type="AlphaFoldDB" id="A0AAE3NMJ6"/>
<dbReference type="SUPFAM" id="SSF82185">
    <property type="entry name" value="Histone H3 K4-specific methyltransferase SET7/9 N-terminal domain"/>
    <property type="match status" value="1"/>
</dbReference>
<feature type="signal peptide" evidence="2">
    <location>
        <begin position="1"/>
        <end position="22"/>
    </location>
</feature>
<dbReference type="RefSeq" id="WP_184849012.1">
    <property type="nucleotide sequence ID" value="NZ_JABZEH010000001.1"/>
</dbReference>